<dbReference type="RefSeq" id="WP_276235494.1">
    <property type="nucleotide sequence ID" value="NZ_CP119802.1"/>
</dbReference>
<keyword evidence="1" id="KW-1133">Transmembrane helix</keyword>
<keyword evidence="1" id="KW-0472">Membrane</keyword>
<dbReference type="EMBL" id="JBHTAP010000001">
    <property type="protein sequence ID" value="MFC7234486.1"/>
    <property type="molecule type" value="Genomic_DNA"/>
</dbReference>
<evidence type="ECO:0000259" key="3">
    <source>
        <dbReference type="Pfam" id="PF01882"/>
    </source>
</evidence>
<gene>
    <name evidence="4" type="ORF">ACFQJ4_04055</name>
</gene>
<organism evidence="4 5">
    <name type="scientific">Halosegnis marinus</name>
    <dbReference type="NCBI Taxonomy" id="3034023"/>
    <lineage>
        <taxon>Archaea</taxon>
        <taxon>Methanobacteriati</taxon>
        <taxon>Methanobacteriota</taxon>
        <taxon>Stenosarchaea group</taxon>
        <taxon>Halobacteria</taxon>
        <taxon>Halobacteriales</taxon>
        <taxon>Natronomonadaceae</taxon>
        <taxon>Halosegnis</taxon>
    </lineage>
</organism>
<dbReference type="Pfam" id="PF01882">
    <property type="entry name" value="DUF58"/>
    <property type="match status" value="1"/>
</dbReference>
<comment type="caution">
    <text evidence="4">The sequence shown here is derived from an EMBL/GenBank/DDBJ whole genome shotgun (WGS) entry which is preliminary data.</text>
</comment>
<dbReference type="InterPro" id="IPR001434">
    <property type="entry name" value="OmcB-like_DUF11"/>
</dbReference>
<feature type="domain" description="DUF58" evidence="3">
    <location>
        <begin position="201"/>
        <end position="364"/>
    </location>
</feature>
<dbReference type="NCBIfam" id="TIGR01451">
    <property type="entry name" value="B_ant_repeat"/>
    <property type="match status" value="1"/>
</dbReference>
<feature type="transmembrane region" description="Helical" evidence="1">
    <location>
        <begin position="12"/>
        <end position="29"/>
    </location>
</feature>
<evidence type="ECO:0000313" key="4">
    <source>
        <dbReference type="EMBL" id="MFC7234486.1"/>
    </source>
</evidence>
<keyword evidence="1" id="KW-0812">Transmembrane</keyword>
<dbReference type="InterPro" id="IPR013783">
    <property type="entry name" value="Ig-like_fold"/>
</dbReference>
<evidence type="ECO:0000313" key="5">
    <source>
        <dbReference type="Proteomes" id="UP001596398"/>
    </source>
</evidence>
<accession>A0ABD5ZM45</accession>
<name>A0ABD5ZM45_9EURY</name>
<sequence>MSVVADRETGRWTGVTAVALLAVGTALLVTHPPLLVVGVPAVVVGAAARFATPPEPSLAVEREVSATRVAPGDEVTVTLTLTNDGDATLPDLRVVDGVPDGMQVVEGSPRLGTALRPGASAALTYVAVPTRGSHAFDPVTVLARGYTGAHERELALDADAEPVVARPRLSASTVVPLREQATPYTGRLTTDTGGAGIEFHSVRDYRPGDPLSRVDWRRAARTGEFATVRFRQERAASVVLVVDTREEAHVAASTDAPGGPDGAARSATAAGELFASLLAAGDRVGLASFGPVDAWLAPGGGAEHRARAARLLGTDPAFSVAPSEEPFFAWLALRTLRRRLPGGSQVVLLSPLADDYVAEVARRLDAYGHPVTVVSPDPTGDATAGQQLARVERRLRLSRLRRAGIRAVDWGDEPLATAVAKARRRWSA</sequence>
<evidence type="ECO:0000256" key="1">
    <source>
        <dbReference type="SAM" id="Phobius"/>
    </source>
</evidence>
<dbReference type="AlphaFoldDB" id="A0ABD5ZM45"/>
<reference evidence="4 5" key="1">
    <citation type="journal article" date="2019" name="Int. J. Syst. Evol. Microbiol.">
        <title>The Global Catalogue of Microorganisms (GCM) 10K type strain sequencing project: providing services to taxonomists for standard genome sequencing and annotation.</title>
        <authorList>
            <consortium name="The Broad Institute Genomics Platform"/>
            <consortium name="The Broad Institute Genome Sequencing Center for Infectious Disease"/>
            <person name="Wu L."/>
            <person name="Ma J."/>
        </authorList>
    </citation>
    <scope>NUCLEOTIDE SEQUENCE [LARGE SCALE GENOMIC DNA]</scope>
    <source>
        <strain evidence="4 5">DT85</strain>
    </source>
</reference>
<keyword evidence="5" id="KW-1185">Reference proteome</keyword>
<dbReference type="Pfam" id="PF01345">
    <property type="entry name" value="DUF11"/>
    <property type="match status" value="1"/>
</dbReference>
<feature type="domain" description="DUF11" evidence="2">
    <location>
        <begin position="58"/>
        <end position="114"/>
    </location>
</feature>
<dbReference type="GeneID" id="79266154"/>
<dbReference type="InterPro" id="IPR047589">
    <property type="entry name" value="DUF11_rpt"/>
</dbReference>
<evidence type="ECO:0000259" key="2">
    <source>
        <dbReference type="Pfam" id="PF01345"/>
    </source>
</evidence>
<dbReference type="InterPro" id="IPR002881">
    <property type="entry name" value="DUF58"/>
</dbReference>
<proteinExistence type="predicted"/>
<dbReference type="Gene3D" id="2.60.40.10">
    <property type="entry name" value="Immunoglobulins"/>
    <property type="match status" value="1"/>
</dbReference>
<dbReference type="PANTHER" id="PTHR33608">
    <property type="entry name" value="BLL2464 PROTEIN"/>
    <property type="match status" value="1"/>
</dbReference>
<dbReference type="Proteomes" id="UP001596398">
    <property type="component" value="Unassembled WGS sequence"/>
</dbReference>
<dbReference type="PANTHER" id="PTHR33608:SF6">
    <property type="entry name" value="BLL2464 PROTEIN"/>
    <property type="match status" value="1"/>
</dbReference>
<protein>
    <submittedName>
        <fullName evidence="4">DUF58 domain-containing protein</fullName>
    </submittedName>
</protein>